<proteinExistence type="predicted"/>
<gene>
    <name evidence="1" type="ORF">BJ138DRAFT_979204</name>
</gene>
<accession>A0ACB8AMJ3</accession>
<keyword evidence="2" id="KW-1185">Reference proteome</keyword>
<protein>
    <submittedName>
        <fullName evidence="1">Uncharacterized protein</fullName>
    </submittedName>
</protein>
<feature type="non-terminal residue" evidence="1">
    <location>
        <position position="161"/>
    </location>
</feature>
<dbReference type="Proteomes" id="UP000790377">
    <property type="component" value="Unassembled WGS sequence"/>
</dbReference>
<dbReference type="EMBL" id="MU267616">
    <property type="protein sequence ID" value="KAH7914238.1"/>
    <property type="molecule type" value="Genomic_DNA"/>
</dbReference>
<name>A0ACB8AMJ3_9AGAM</name>
<reference evidence="1" key="1">
    <citation type="journal article" date="2021" name="New Phytol.">
        <title>Evolutionary innovations through gain and loss of genes in the ectomycorrhizal Boletales.</title>
        <authorList>
            <person name="Wu G."/>
            <person name="Miyauchi S."/>
            <person name="Morin E."/>
            <person name="Kuo A."/>
            <person name="Drula E."/>
            <person name="Varga T."/>
            <person name="Kohler A."/>
            <person name="Feng B."/>
            <person name="Cao Y."/>
            <person name="Lipzen A."/>
            <person name="Daum C."/>
            <person name="Hundley H."/>
            <person name="Pangilinan J."/>
            <person name="Johnson J."/>
            <person name="Barry K."/>
            <person name="LaButti K."/>
            <person name="Ng V."/>
            <person name="Ahrendt S."/>
            <person name="Min B."/>
            <person name="Choi I.G."/>
            <person name="Park H."/>
            <person name="Plett J.M."/>
            <person name="Magnuson J."/>
            <person name="Spatafora J.W."/>
            <person name="Nagy L.G."/>
            <person name="Henrissat B."/>
            <person name="Grigoriev I.V."/>
            <person name="Yang Z.L."/>
            <person name="Xu J."/>
            <person name="Martin F.M."/>
        </authorList>
    </citation>
    <scope>NUCLEOTIDE SEQUENCE</scope>
    <source>
        <strain evidence="1">ATCC 28755</strain>
    </source>
</reference>
<organism evidence="1 2">
    <name type="scientific">Hygrophoropsis aurantiaca</name>
    <dbReference type="NCBI Taxonomy" id="72124"/>
    <lineage>
        <taxon>Eukaryota</taxon>
        <taxon>Fungi</taxon>
        <taxon>Dikarya</taxon>
        <taxon>Basidiomycota</taxon>
        <taxon>Agaricomycotina</taxon>
        <taxon>Agaricomycetes</taxon>
        <taxon>Agaricomycetidae</taxon>
        <taxon>Boletales</taxon>
        <taxon>Coniophorineae</taxon>
        <taxon>Hygrophoropsidaceae</taxon>
        <taxon>Hygrophoropsis</taxon>
    </lineage>
</organism>
<sequence length="161" mass="16958">WARTFLFPALNHAALASTYSITALSTTTPASARASAAEFSPQLNPNADSPGMHIIRPYSGDTSQIAADPDVDFVVVSVKAPYHKETAMPVIAAGKHCFIEWPAGKNSRETAELAEAARARGVRSIVGLQGRHSIVLRKAREMIAAGKIGKVLSCSVVSGAC</sequence>
<evidence type="ECO:0000313" key="2">
    <source>
        <dbReference type="Proteomes" id="UP000790377"/>
    </source>
</evidence>
<evidence type="ECO:0000313" key="1">
    <source>
        <dbReference type="EMBL" id="KAH7914238.1"/>
    </source>
</evidence>
<feature type="non-terminal residue" evidence="1">
    <location>
        <position position="1"/>
    </location>
</feature>
<comment type="caution">
    <text evidence="1">The sequence shown here is derived from an EMBL/GenBank/DDBJ whole genome shotgun (WGS) entry which is preliminary data.</text>
</comment>